<keyword evidence="3" id="KW-1185">Reference proteome</keyword>
<proteinExistence type="predicted"/>
<gene>
    <name evidence="2" type="ORF">E2562_022558</name>
</gene>
<dbReference type="AlphaFoldDB" id="A0A6G1FB33"/>
<sequence length="70" mass="8033">MIKQLQGKLEVLKHMPGEDSSESRKKIDELKEELQDKCDEMDTSESLLQDPTWFSRKGKATMSCKMLGKS</sequence>
<feature type="region of interest" description="Disordered" evidence="1">
    <location>
        <begin position="1"/>
        <end position="25"/>
    </location>
</feature>
<evidence type="ECO:0000256" key="1">
    <source>
        <dbReference type="SAM" id="MobiDB-lite"/>
    </source>
</evidence>
<dbReference type="Proteomes" id="UP000479710">
    <property type="component" value="Unassembled WGS sequence"/>
</dbReference>
<organism evidence="2 3">
    <name type="scientific">Oryza meyeriana var. granulata</name>
    <dbReference type="NCBI Taxonomy" id="110450"/>
    <lineage>
        <taxon>Eukaryota</taxon>
        <taxon>Viridiplantae</taxon>
        <taxon>Streptophyta</taxon>
        <taxon>Embryophyta</taxon>
        <taxon>Tracheophyta</taxon>
        <taxon>Spermatophyta</taxon>
        <taxon>Magnoliopsida</taxon>
        <taxon>Liliopsida</taxon>
        <taxon>Poales</taxon>
        <taxon>Poaceae</taxon>
        <taxon>BOP clade</taxon>
        <taxon>Oryzoideae</taxon>
        <taxon>Oryzeae</taxon>
        <taxon>Oryzinae</taxon>
        <taxon>Oryza</taxon>
        <taxon>Oryza meyeriana</taxon>
    </lineage>
</organism>
<protein>
    <submittedName>
        <fullName evidence="2">Uncharacterized protein</fullName>
    </submittedName>
</protein>
<evidence type="ECO:0000313" key="2">
    <source>
        <dbReference type="EMBL" id="KAF0934045.1"/>
    </source>
</evidence>
<reference evidence="2 3" key="1">
    <citation type="submission" date="2019-11" db="EMBL/GenBank/DDBJ databases">
        <title>Whole genome sequence of Oryza granulata.</title>
        <authorList>
            <person name="Li W."/>
        </authorList>
    </citation>
    <scope>NUCLEOTIDE SEQUENCE [LARGE SCALE GENOMIC DNA]</scope>
    <source>
        <strain evidence="3">cv. Menghai</strain>
        <tissue evidence="2">Leaf</tissue>
    </source>
</reference>
<evidence type="ECO:0000313" key="3">
    <source>
        <dbReference type="Proteomes" id="UP000479710"/>
    </source>
</evidence>
<dbReference type="EMBL" id="SPHZ02000001">
    <property type="protein sequence ID" value="KAF0934045.1"/>
    <property type="molecule type" value="Genomic_DNA"/>
</dbReference>
<accession>A0A6G1FB33</accession>
<comment type="caution">
    <text evidence="2">The sequence shown here is derived from an EMBL/GenBank/DDBJ whole genome shotgun (WGS) entry which is preliminary data.</text>
</comment>
<name>A0A6G1FB33_9ORYZ</name>
<feature type="compositionally biased region" description="Basic and acidic residues" evidence="1">
    <location>
        <begin position="10"/>
        <end position="25"/>
    </location>
</feature>